<dbReference type="Pfam" id="PF00534">
    <property type="entry name" value="Glycos_transf_1"/>
    <property type="match status" value="1"/>
</dbReference>
<dbReference type="InterPro" id="IPR028098">
    <property type="entry name" value="Glyco_trans_4-like_N"/>
</dbReference>
<evidence type="ECO:0000313" key="6">
    <source>
        <dbReference type="Proteomes" id="UP000219482"/>
    </source>
</evidence>
<dbReference type="Proteomes" id="UP000219482">
    <property type="component" value="Unassembled WGS sequence"/>
</dbReference>
<gene>
    <name evidence="5" type="ORF">SAMN06272739_0408</name>
</gene>
<keyword evidence="2 5" id="KW-0808">Transferase</keyword>
<keyword evidence="6" id="KW-1185">Reference proteome</keyword>
<dbReference type="PANTHER" id="PTHR46401:SF2">
    <property type="entry name" value="GLYCOSYLTRANSFERASE WBBK-RELATED"/>
    <property type="match status" value="1"/>
</dbReference>
<dbReference type="RefSeq" id="WP_235003116.1">
    <property type="nucleotide sequence ID" value="NZ_OCNK01000001.1"/>
</dbReference>
<evidence type="ECO:0000256" key="2">
    <source>
        <dbReference type="ARBA" id="ARBA00022679"/>
    </source>
</evidence>
<organism evidence="5 6">
    <name type="scientific">Blastococcus haudaquaticus</name>
    <dbReference type="NCBI Taxonomy" id="1938745"/>
    <lineage>
        <taxon>Bacteria</taxon>
        <taxon>Bacillati</taxon>
        <taxon>Actinomycetota</taxon>
        <taxon>Actinomycetes</taxon>
        <taxon>Geodermatophilales</taxon>
        <taxon>Geodermatophilaceae</taxon>
        <taxon>Blastococcus</taxon>
    </lineage>
</organism>
<protein>
    <submittedName>
        <fullName evidence="5">Glycosyltransferase involved in cell wall bisynthesis</fullName>
    </submittedName>
</protein>
<name>A0A286GE18_9ACTN</name>
<dbReference type="InterPro" id="IPR001296">
    <property type="entry name" value="Glyco_trans_1"/>
</dbReference>
<evidence type="ECO:0000259" key="3">
    <source>
        <dbReference type="Pfam" id="PF00534"/>
    </source>
</evidence>
<proteinExistence type="predicted"/>
<evidence type="ECO:0000259" key="4">
    <source>
        <dbReference type="Pfam" id="PF13439"/>
    </source>
</evidence>
<keyword evidence="1" id="KW-0328">Glycosyltransferase</keyword>
<dbReference type="CDD" id="cd03809">
    <property type="entry name" value="GT4_MtfB-like"/>
    <property type="match status" value="1"/>
</dbReference>
<dbReference type="GO" id="GO:0016757">
    <property type="term" value="F:glycosyltransferase activity"/>
    <property type="evidence" value="ECO:0007669"/>
    <property type="project" value="UniProtKB-KW"/>
</dbReference>
<feature type="domain" description="Glycosyl transferase family 1" evidence="3">
    <location>
        <begin position="199"/>
        <end position="358"/>
    </location>
</feature>
<dbReference type="AlphaFoldDB" id="A0A286GE18"/>
<dbReference type="EMBL" id="OCNK01000001">
    <property type="protein sequence ID" value="SOD93750.1"/>
    <property type="molecule type" value="Genomic_DNA"/>
</dbReference>
<evidence type="ECO:0000313" key="5">
    <source>
        <dbReference type="EMBL" id="SOD93750.1"/>
    </source>
</evidence>
<reference evidence="6" key="1">
    <citation type="submission" date="2017-09" db="EMBL/GenBank/DDBJ databases">
        <authorList>
            <person name="Varghese N."/>
            <person name="Submissions S."/>
        </authorList>
    </citation>
    <scope>NUCLEOTIDE SEQUENCE [LARGE SCALE GENOMIC DNA]</scope>
    <source>
        <strain evidence="6">DSM 44270</strain>
    </source>
</reference>
<dbReference type="PANTHER" id="PTHR46401">
    <property type="entry name" value="GLYCOSYLTRANSFERASE WBBK-RELATED"/>
    <property type="match status" value="1"/>
</dbReference>
<sequence>MGGGVMGAGARTRVLVDATAVPADRGGVGRYVDQLLPALQEVGASLAVVCQARDLELYGTLLPSADVVAAPPAIESRPARLAWEQVGLPRVARAVGAQVLHCPHYTFPLRAGLPVVTTLHDATFFTSPEVHQPVKRTFFRTWTRASLRLAARCVVPSRATLDELARVAGATRERVDVAHHGVDPVSFHLPSPEEREQARATLGLAARRYVAFLGTIEPRKNVPALIAGWQQACRRVDDPPALVLAGGRGWDDRVDPALAAVPDDLEVLAPGYLPLEQLAGLLGGAEVVAYPSLGEGFGLPVLEAMACGAAVLTSPHLAIPEVGGDAVEYVESTPGDLADGLVRLLTEPARRAELADAAVTRAAEFTWAASAEAHLRTFARAAAG</sequence>
<dbReference type="Gene3D" id="3.40.50.2000">
    <property type="entry name" value="Glycogen Phosphorylase B"/>
    <property type="match status" value="2"/>
</dbReference>
<feature type="domain" description="Glycosyltransferase subfamily 4-like N-terminal" evidence="4">
    <location>
        <begin position="26"/>
        <end position="184"/>
    </location>
</feature>
<dbReference type="GO" id="GO:0009103">
    <property type="term" value="P:lipopolysaccharide biosynthetic process"/>
    <property type="evidence" value="ECO:0007669"/>
    <property type="project" value="TreeGrafter"/>
</dbReference>
<accession>A0A286GE18</accession>
<dbReference type="Pfam" id="PF13439">
    <property type="entry name" value="Glyco_transf_4"/>
    <property type="match status" value="1"/>
</dbReference>
<evidence type="ECO:0000256" key="1">
    <source>
        <dbReference type="ARBA" id="ARBA00022676"/>
    </source>
</evidence>
<dbReference type="SUPFAM" id="SSF53756">
    <property type="entry name" value="UDP-Glycosyltransferase/glycogen phosphorylase"/>
    <property type="match status" value="1"/>
</dbReference>